<dbReference type="Proteomes" id="UP000664052">
    <property type="component" value="Unassembled WGS sequence"/>
</dbReference>
<dbReference type="EMBL" id="JAFIMU010000006">
    <property type="protein sequence ID" value="MBN8228216.1"/>
    <property type="molecule type" value="Genomic_DNA"/>
</dbReference>
<dbReference type="GO" id="GO:0004519">
    <property type="term" value="F:endonuclease activity"/>
    <property type="evidence" value="ECO:0007669"/>
    <property type="project" value="UniProtKB-KW"/>
</dbReference>
<dbReference type="InterPro" id="IPR027417">
    <property type="entry name" value="P-loop_NTPase"/>
</dbReference>
<dbReference type="CDD" id="cd01026">
    <property type="entry name" value="TOPRIM_OLD"/>
    <property type="match status" value="1"/>
</dbReference>
<sequence>MKIKSIRIENFRSYRDETISLNDYTCIVGTNGVGKSTILTALNIFFRDQSGASTNITHLDEEDFHNRDTNTPIRITLTFKDLSDAAQEDFRDYYRQGELIISAVAKWDPDLKQAEVLQFGQRRVMKRFKQFFAKYNEGEKVPVLREVYEKLRLEIPQLKPVKVKQEMHDELSNYETSHPELCEPVPSQDQFYGVTKGANRLQRHVHWIYLPAVKDATLEQTESKRSALSALLERALQVGATFDAQLNELRREAESKYRELLSKKQALLQDLSSALDVRIRRLVQSDANLKVEWLNTPENYVSIQDPVARIIAGESRFSGNMARFGHGLQRAFLIALLQELASAKDTSKTTLILGCEEPELYQHPSQAKHLAKVLQTLAGSSYQIITCTHSPHFVSARGFEDVRVVRRDAAQKHAYVSSLTLEHLRTTLSAYTSRSVSHSNSALVRLEQILQPSINEMFFSEVVVFVEGIEDVACITTYLELMGLYDDFIRLGCHFVPCGGKSRLAEPAIVAKGLKIPTFVVFDSDGHEQGLLNRSRHEKDNRELLKICSSQGVEPFPQSTFWAVDHVMWKTEIQGEIESEIGLSEWQLIKDSIRKEYSIYMPSVDKHTLFLAYCLSHAWDKGRRSQSLERLCKSICAFAASATGREGPKLQVTSPPPTSVTS</sequence>
<keyword evidence="1" id="KW-0175">Coiled coil</keyword>
<protein>
    <submittedName>
        <fullName evidence="4">ATP-dependent endonuclease</fullName>
    </submittedName>
</protein>
<evidence type="ECO:0000313" key="5">
    <source>
        <dbReference type="Proteomes" id="UP000664052"/>
    </source>
</evidence>
<keyword evidence="5" id="KW-1185">Reference proteome</keyword>
<dbReference type="Gene3D" id="3.40.50.300">
    <property type="entry name" value="P-loop containing nucleotide triphosphate hydrolases"/>
    <property type="match status" value="1"/>
</dbReference>
<organism evidence="4 5">
    <name type="scientific">Corallococcus macrosporus</name>
    <dbReference type="NCBI Taxonomy" id="35"/>
    <lineage>
        <taxon>Bacteria</taxon>
        <taxon>Pseudomonadati</taxon>
        <taxon>Myxococcota</taxon>
        <taxon>Myxococcia</taxon>
        <taxon>Myxococcales</taxon>
        <taxon>Cystobacterineae</taxon>
        <taxon>Myxococcaceae</taxon>
        <taxon>Corallococcus</taxon>
    </lineage>
</organism>
<feature type="domain" description="Endonuclease GajA/Old nuclease/RecF-like AAA" evidence="2">
    <location>
        <begin position="1"/>
        <end position="394"/>
    </location>
</feature>
<gene>
    <name evidence="4" type="ORF">JYK02_11920</name>
</gene>
<dbReference type="Pfam" id="PF13175">
    <property type="entry name" value="AAA_15"/>
    <property type="match status" value="1"/>
</dbReference>
<dbReference type="InterPro" id="IPR051396">
    <property type="entry name" value="Bact_Antivir_Def_Nuclease"/>
</dbReference>
<comment type="caution">
    <text evidence="4">The sequence shown here is derived from an EMBL/GenBank/DDBJ whole genome shotgun (WGS) entry which is preliminary data.</text>
</comment>
<keyword evidence="4" id="KW-0378">Hydrolase</keyword>
<dbReference type="PANTHER" id="PTHR43581">
    <property type="entry name" value="ATP/GTP PHOSPHATASE"/>
    <property type="match status" value="1"/>
</dbReference>
<dbReference type="RefSeq" id="WP_207051044.1">
    <property type="nucleotide sequence ID" value="NZ_JAFIMU010000006.1"/>
</dbReference>
<dbReference type="PANTHER" id="PTHR43581:SF4">
    <property type="entry name" value="ATP_GTP PHOSPHATASE"/>
    <property type="match status" value="1"/>
</dbReference>
<evidence type="ECO:0000256" key="1">
    <source>
        <dbReference type="SAM" id="Coils"/>
    </source>
</evidence>
<evidence type="ECO:0000259" key="2">
    <source>
        <dbReference type="Pfam" id="PF13175"/>
    </source>
</evidence>
<keyword evidence="4" id="KW-0540">Nuclease</keyword>
<feature type="domain" description="OLD protein-like TOPRIM" evidence="3">
    <location>
        <begin position="458"/>
        <end position="525"/>
    </location>
</feature>
<accession>A0ABS3D976</accession>
<evidence type="ECO:0000313" key="4">
    <source>
        <dbReference type="EMBL" id="MBN8228216.1"/>
    </source>
</evidence>
<name>A0ABS3D976_9BACT</name>
<feature type="coiled-coil region" evidence="1">
    <location>
        <begin position="218"/>
        <end position="270"/>
    </location>
</feature>
<proteinExistence type="predicted"/>
<dbReference type="InterPro" id="IPR041685">
    <property type="entry name" value="AAA_GajA/Old/RecF-like"/>
</dbReference>
<dbReference type="Pfam" id="PF20469">
    <property type="entry name" value="OLD-like_TOPRIM"/>
    <property type="match status" value="1"/>
</dbReference>
<dbReference type="SUPFAM" id="SSF52540">
    <property type="entry name" value="P-loop containing nucleoside triphosphate hydrolases"/>
    <property type="match status" value="1"/>
</dbReference>
<keyword evidence="4" id="KW-0255">Endonuclease</keyword>
<reference evidence="4 5" key="1">
    <citation type="submission" date="2021-02" db="EMBL/GenBank/DDBJ databases">
        <title>De Novo genome assembly of isolated myxobacteria.</title>
        <authorList>
            <person name="Stevens D.C."/>
        </authorList>
    </citation>
    <scope>NUCLEOTIDE SEQUENCE [LARGE SCALE GENOMIC DNA]</scope>
    <source>
        <strain evidence="4 5">ATCC 29039</strain>
    </source>
</reference>
<evidence type="ECO:0000259" key="3">
    <source>
        <dbReference type="Pfam" id="PF20469"/>
    </source>
</evidence>
<dbReference type="InterPro" id="IPR034139">
    <property type="entry name" value="TOPRIM_OLD"/>
</dbReference>